<comment type="caution">
    <text evidence="1">The sequence shown here is derived from an EMBL/GenBank/DDBJ whole genome shotgun (WGS) entry which is preliminary data.</text>
</comment>
<sequence length="66" mass="6744">MEEVARETKREGVGFHVGEVGVKLGAVTGKRGVSVGGKVGVEAVKSKVLDVVGRKESEGGGASNFM</sequence>
<evidence type="ECO:0000313" key="2">
    <source>
        <dbReference type="Proteomes" id="UP000265520"/>
    </source>
</evidence>
<organism evidence="1 2">
    <name type="scientific">Trifolium medium</name>
    <dbReference type="NCBI Taxonomy" id="97028"/>
    <lineage>
        <taxon>Eukaryota</taxon>
        <taxon>Viridiplantae</taxon>
        <taxon>Streptophyta</taxon>
        <taxon>Embryophyta</taxon>
        <taxon>Tracheophyta</taxon>
        <taxon>Spermatophyta</taxon>
        <taxon>Magnoliopsida</taxon>
        <taxon>eudicotyledons</taxon>
        <taxon>Gunneridae</taxon>
        <taxon>Pentapetalae</taxon>
        <taxon>rosids</taxon>
        <taxon>fabids</taxon>
        <taxon>Fabales</taxon>
        <taxon>Fabaceae</taxon>
        <taxon>Papilionoideae</taxon>
        <taxon>50 kb inversion clade</taxon>
        <taxon>NPAAA clade</taxon>
        <taxon>Hologalegina</taxon>
        <taxon>IRL clade</taxon>
        <taxon>Trifolieae</taxon>
        <taxon>Trifolium</taxon>
    </lineage>
</organism>
<evidence type="ECO:0000313" key="1">
    <source>
        <dbReference type="EMBL" id="MCI71351.1"/>
    </source>
</evidence>
<reference evidence="1 2" key="1">
    <citation type="journal article" date="2018" name="Front. Plant Sci.">
        <title>Red Clover (Trifolium pratense) and Zigzag Clover (T. medium) - A Picture of Genomic Similarities and Differences.</title>
        <authorList>
            <person name="Dluhosova J."/>
            <person name="Istvanek J."/>
            <person name="Nedelnik J."/>
            <person name="Repkova J."/>
        </authorList>
    </citation>
    <scope>NUCLEOTIDE SEQUENCE [LARGE SCALE GENOMIC DNA]</scope>
    <source>
        <strain evidence="2">cv. 10/8</strain>
        <tissue evidence="1">Leaf</tissue>
    </source>
</reference>
<keyword evidence="2" id="KW-1185">Reference proteome</keyword>
<dbReference type="EMBL" id="LXQA010794677">
    <property type="protein sequence ID" value="MCI71351.1"/>
    <property type="molecule type" value="Genomic_DNA"/>
</dbReference>
<feature type="non-terminal residue" evidence="1">
    <location>
        <position position="66"/>
    </location>
</feature>
<accession>A0A392UCU9</accession>
<dbReference type="Proteomes" id="UP000265520">
    <property type="component" value="Unassembled WGS sequence"/>
</dbReference>
<dbReference type="AlphaFoldDB" id="A0A392UCU9"/>
<name>A0A392UCU9_9FABA</name>
<protein>
    <submittedName>
        <fullName evidence="1">Uncharacterized protein</fullName>
    </submittedName>
</protein>
<proteinExistence type="predicted"/>